<dbReference type="InterPro" id="IPR035892">
    <property type="entry name" value="C2_domain_sf"/>
</dbReference>
<evidence type="ECO:0000256" key="2">
    <source>
        <dbReference type="SAM" id="Phobius"/>
    </source>
</evidence>
<accession>A0A4W3IIA6</accession>
<dbReference type="GO" id="GO:0048791">
    <property type="term" value="P:calcium ion-regulated exocytosis of neurotransmitter"/>
    <property type="evidence" value="ECO:0007669"/>
    <property type="project" value="TreeGrafter"/>
</dbReference>
<organism evidence="4 5">
    <name type="scientific">Callorhinchus milii</name>
    <name type="common">Ghost shark</name>
    <dbReference type="NCBI Taxonomy" id="7868"/>
    <lineage>
        <taxon>Eukaryota</taxon>
        <taxon>Metazoa</taxon>
        <taxon>Chordata</taxon>
        <taxon>Craniata</taxon>
        <taxon>Vertebrata</taxon>
        <taxon>Chondrichthyes</taxon>
        <taxon>Holocephali</taxon>
        <taxon>Chimaeriformes</taxon>
        <taxon>Callorhinchidae</taxon>
        <taxon>Callorhinchus</taxon>
    </lineage>
</organism>
<dbReference type="CDD" id="cd00276">
    <property type="entry name" value="C2B_Synaptotagmin"/>
    <property type="match status" value="1"/>
</dbReference>
<dbReference type="GO" id="GO:0070382">
    <property type="term" value="C:exocytic vesicle"/>
    <property type="evidence" value="ECO:0007669"/>
    <property type="project" value="TreeGrafter"/>
</dbReference>
<dbReference type="AlphaFoldDB" id="A0A4W3IIA6"/>
<dbReference type="Proteomes" id="UP000314986">
    <property type="component" value="Unassembled WGS sequence"/>
</dbReference>
<dbReference type="SUPFAM" id="SSF49562">
    <property type="entry name" value="C2 domain (Calcium/lipid-binding domain, CaLB)"/>
    <property type="match status" value="2"/>
</dbReference>
<dbReference type="GO" id="GO:0030424">
    <property type="term" value="C:axon"/>
    <property type="evidence" value="ECO:0007669"/>
    <property type="project" value="TreeGrafter"/>
</dbReference>
<dbReference type="PROSITE" id="PS50004">
    <property type="entry name" value="C2"/>
    <property type="match status" value="2"/>
</dbReference>
<reference evidence="4" key="5">
    <citation type="submission" date="2025-09" db="UniProtKB">
        <authorList>
            <consortium name="Ensembl"/>
        </authorList>
    </citation>
    <scope>IDENTIFICATION</scope>
</reference>
<dbReference type="OMA" id="HWKEMCN"/>
<comment type="similarity">
    <text evidence="1">Belongs to the synaptotagmin family.</text>
</comment>
<proteinExistence type="inferred from homology"/>
<dbReference type="PANTHER" id="PTHR10024:SF351">
    <property type="entry name" value="SYNAPTOTAGMIN-4-LIKE"/>
    <property type="match status" value="1"/>
</dbReference>
<dbReference type="GO" id="GO:0030276">
    <property type="term" value="F:clathrin binding"/>
    <property type="evidence" value="ECO:0007669"/>
    <property type="project" value="TreeGrafter"/>
</dbReference>
<dbReference type="GO" id="GO:0001786">
    <property type="term" value="F:phosphatidylserine binding"/>
    <property type="evidence" value="ECO:0007669"/>
    <property type="project" value="TreeGrafter"/>
</dbReference>
<keyword evidence="2" id="KW-0812">Transmembrane</keyword>
<dbReference type="Pfam" id="PF00168">
    <property type="entry name" value="C2"/>
    <property type="match status" value="2"/>
</dbReference>
<evidence type="ECO:0000313" key="5">
    <source>
        <dbReference type="Proteomes" id="UP000314986"/>
    </source>
</evidence>
<dbReference type="GO" id="GO:0005886">
    <property type="term" value="C:plasma membrane"/>
    <property type="evidence" value="ECO:0007669"/>
    <property type="project" value="TreeGrafter"/>
</dbReference>
<dbReference type="InterPro" id="IPR000008">
    <property type="entry name" value="C2_dom"/>
</dbReference>
<dbReference type="Gene3D" id="2.60.40.150">
    <property type="entry name" value="C2 domain"/>
    <property type="match status" value="2"/>
</dbReference>
<dbReference type="PANTHER" id="PTHR10024">
    <property type="entry name" value="SYNAPTOTAGMIN"/>
    <property type="match status" value="1"/>
</dbReference>
<evidence type="ECO:0000313" key="4">
    <source>
        <dbReference type="Ensembl" id="ENSCMIP00000026448.1"/>
    </source>
</evidence>
<keyword evidence="5" id="KW-1185">Reference proteome</keyword>
<dbReference type="SMART" id="SM00239">
    <property type="entry name" value="C2"/>
    <property type="match status" value="2"/>
</dbReference>
<reference evidence="4" key="4">
    <citation type="submission" date="2025-08" db="UniProtKB">
        <authorList>
            <consortium name="Ensembl"/>
        </authorList>
    </citation>
    <scope>IDENTIFICATION</scope>
</reference>
<evidence type="ECO:0000256" key="1">
    <source>
        <dbReference type="ARBA" id="ARBA00006996"/>
    </source>
</evidence>
<keyword evidence="2" id="KW-1133">Transmembrane helix</keyword>
<dbReference type="GO" id="GO:0005544">
    <property type="term" value="F:calcium-dependent phospholipid binding"/>
    <property type="evidence" value="ECO:0007669"/>
    <property type="project" value="TreeGrafter"/>
</dbReference>
<feature type="domain" description="C2" evidence="3">
    <location>
        <begin position="202"/>
        <end position="322"/>
    </location>
</feature>
<dbReference type="GO" id="GO:0005509">
    <property type="term" value="F:calcium ion binding"/>
    <property type="evidence" value="ECO:0007669"/>
    <property type="project" value="TreeGrafter"/>
</dbReference>
<evidence type="ECO:0000259" key="3">
    <source>
        <dbReference type="PROSITE" id="PS50004"/>
    </source>
</evidence>
<sequence>MANSCYFLRDRIRVDIPLRGARTHTDTMVLLGAGLAFLCFCLIISCAICWRKRKNSSCNNDKEQTPERIILEPSPTLPGQTSAPVKQQYEEVEGEVLDYPTYDADDLPVFEPESEFKRSLHSRPSLPSLHGRASLTTVPVVQKQSLAAKTKRMLERRCTVSGDGSLYNEHTKLRRASARLTSSILGHSQTMPDDLAGIKSKPRPALHFTLFYSAYEVTLTVAVISVANLPKRFGSGCDSYVKVYLLPRFLEPQQTAVHRKSLNPEYRECFQFSGYTLDEVKGFTLRFATYVKEFHSFKDTFVGEVLFPCEQGDWKPDVPSTYIKELTATKTKLKKVRGWKMPSLLNIAHLTHPIKVMIRKAENLGRMTRILGSPDHYVIIHLYQDGKIMATKETKTANSCNPVWNAPFLFDIPPGDIESRQLSLEFIVMQSRIYTRNCVLGRLSIGGNAGEMGRMHWKEMCSRGHVESARWHPIYPDTL</sequence>
<dbReference type="InParanoid" id="A0A4W3IIA6"/>
<dbReference type="GO" id="GO:0000149">
    <property type="term" value="F:SNARE binding"/>
    <property type="evidence" value="ECO:0007669"/>
    <property type="project" value="TreeGrafter"/>
</dbReference>
<keyword evidence="2" id="KW-0472">Membrane</keyword>
<dbReference type="GO" id="GO:0006906">
    <property type="term" value="P:vesicle fusion"/>
    <property type="evidence" value="ECO:0007669"/>
    <property type="project" value="TreeGrafter"/>
</dbReference>
<name>A0A4W3IIA6_CALMI</name>
<dbReference type="GO" id="GO:0098793">
    <property type="term" value="C:presynapse"/>
    <property type="evidence" value="ECO:0007669"/>
    <property type="project" value="GOC"/>
</dbReference>
<dbReference type="STRING" id="7868.ENSCMIP00000026448"/>
<protein>
    <recommendedName>
        <fullName evidence="3">C2 domain-containing protein</fullName>
    </recommendedName>
</protein>
<reference evidence="5" key="1">
    <citation type="journal article" date="2006" name="Science">
        <title>Ancient noncoding elements conserved in the human genome.</title>
        <authorList>
            <person name="Venkatesh B."/>
            <person name="Kirkness E.F."/>
            <person name="Loh Y.H."/>
            <person name="Halpern A.L."/>
            <person name="Lee A.P."/>
            <person name="Johnson J."/>
            <person name="Dandona N."/>
            <person name="Viswanathan L.D."/>
            <person name="Tay A."/>
            <person name="Venter J.C."/>
            <person name="Strausberg R.L."/>
            <person name="Brenner S."/>
        </authorList>
    </citation>
    <scope>NUCLEOTIDE SEQUENCE [LARGE SCALE GENOMIC DNA]</scope>
</reference>
<reference evidence="5" key="3">
    <citation type="journal article" date="2014" name="Nature">
        <title>Elephant shark genome provides unique insights into gnathostome evolution.</title>
        <authorList>
            <consortium name="International Elephant Shark Genome Sequencing Consortium"/>
            <person name="Venkatesh B."/>
            <person name="Lee A.P."/>
            <person name="Ravi V."/>
            <person name="Maurya A.K."/>
            <person name="Lian M.M."/>
            <person name="Swann J.B."/>
            <person name="Ohta Y."/>
            <person name="Flajnik M.F."/>
            <person name="Sutoh Y."/>
            <person name="Kasahara M."/>
            <person name="Hoon S."/>
            <person name="Gangu V."/>
            <person name="Roy S.W."/>
            <person name="Irimia M."/>
            <person name="Korzh V."/>
            <person name="Kondrychyn I."/>
            <person name="Lim Z.W."/>
            <person name="Tay B.H."/>
            <person name="Tohari S."/>
            <person name="Kong K.W."/>
            <person name="Ho S."/>
            <person name="Lorente-Galdos B."/>
            <person name="Quilez J."/>
            <person name="Marques-Bonet T."/>
            <person name="Raney B.J."/>
            <person name="Ingham P.W."/>
            <person name="Tay A."/>
            <person name="Hillier L.W."/>
            <person name="Minx P."/>
            <person name="Boehm T."/>
            <person name="Wilson R.K."/>
            <person name="Brenner S."/>
            <person name="Warren W.C."/>
        </authorList>
    </citation>
    <scope>NUCLEOTIDE SEQUENCE [LARGE SCALE GENOMIC DNA]</scope>
</reference>
<dbReference type="GeneTree" id="ENSGT00930000151452"/>
<feature type="domain" description="C2" evidence="3">
    <location>
        <begin position="335"/>
        <end position="472"/>
    </location>
</feature>
<dbReference type="Ensembl" id="ENSCMIT00000026878.1">
    <property type="protein sequence ID" value="ENSCMIP00000026448.1"/>
    <property type="gene ID" value="ENSCMIG00000011585.1"/>
</dbReference>
<feature type="transmembrane region" description="Helical" evidence="2">
    <location>
        <begin position="28"/>
        <end position="50"/>
    </location>
</feature>
<reference evidence="5" key="2">
    <citation type="journal article" date="2007" name="PLoS Biol.">
        <title>Survey sequencing and comparative analysis of the elephant shark (Callorhinchus milii) genome.</title>
        <authorList>
            <person name="Venkatesh B."/>
            <person name="Kirkness E.F."/>
            <person name="Loh Y.H."/>
            <person name="Halpern A.L."/>
            <person name="Lee A.P."/>
            <person name="Johnson J."/>
            <person name="Dandona N."/>
            <person name="Viswanathan L.D."/>
            <person name="Tay A."/>
            <person name="Venter J.C."/>
            <person name="Strausberg R.L."/>
            <person name="Brenner S."/>
        </authorList>
    </citation>
    <scope>NUCLEOTIDE SEQUENCE [LARGE SCALE GENOMIC DNA]</scope>
</reference>